<organism evidence="1 2">
    <name type="scientific">Sulfobacillus benefaciens</name>
    <dbReference type="NCBI Taxonomy" id="453960"/>
    <lineage>
        <taxon>Bacteria</taxon>
        <taxon>Bacillati</taxon>
        <taxon>Bacillota</taxon>
        <taxon>Clostridia</taxon>
        <taxon>Eubacteriales</taxon>
        <taxon>Clostridiales Family XVII. Incertae Sedis</taxon>
        <taxon>Sulfobacillus</taxon>
    </lineage>
</organism>
<proteinExistence type="predicted"/>
<sequence>MQFILRGESFDLTAEEITKAVNGAIPQPFARYAVHIGGVWYPPKQVLSIATGLPVVAFTTQDAYRVMHRLGFTVVLAETLKDRTETE</sequence>
<accession>A0A2T2XDE7</accession>
<reference evidence="1 2" key="1">
    <citation type="journal article" date="2014" name="BMC Genomics">
        <title>Comparison of environmental and isolate Sulfobacillus genomes reveals diverse carbon, sulfur, nitrogen, and hydrogen metabolisms.</title>
        <authorList>
            <person name="Justice N.B."/>
            <person name="Norman A."/>
            <person name="Brown C.T."/>
            <person name="Singh A."/>
            <person name="Thomas B.C."/>
            <person name="Banfield J.F."/>
        </authorList>
    </citation>
    <scope>NUCLEOTIDE SEQUENCE [LARGE SCALE GENOMIC DNA]</scope>
    <source>
        <strain evidence="1">AMDSBA4</strain>
    </source>
</reference>
<evidence type="ECO:0000313" key="2">
    <source>
        <dbReference type="Proteomes" id="UP000242972"/>
    </source>
</evidence>
<name>A0A2T2XDE7_9FIRM</name>
<dbReference type="EMBL" id="PXYW01000040">
    <property type="protein sequence ID" value="PSR32477.1"/>
    <property type="molecule type" value="Genomic_DNA"/>
</dbReference>
<gene>
    <name evidence="1" type="ORF">C7B46_14250</name>
</gene>
<comment type="caution">
    <text evidence="1">The sequence shown here is derived from an EMBL/GenBank/DDBJ whole genome shotgun (WGS) entry which is preliminary data.</text>
</comment>
<protein>
    <submittedName>
        <fullName evidence="1">Uncharacterized protein</fullName>
    </submittedName>
</protein>
<dbReference type="AlphaFoldDB" id="A0A2T2XDE7"/>
<evidence type="ECO:0000313" key="1">
    <source>
        <dbReference type="EMBL" id="PSR32477.1"/>
    </source>
</evidence>
<dbReference type="Proteomes" id="UP000242972">
    <property type="component" value="Unassembled WGS sequence"/>
</dbReference>